<protein>
    <submittedName>
        <fullName evidence="2">GNAT family N-acetyltransferase</fullName>
    </submittedName>
</protein>
<proteinExistence type="predicted"/>
<keyword evidence="2" id="KW-0808">Transferase</keyword>
<dbReference type="Gene3D" id="3.40.630.30">
    <property type="match status" value="1"/>
</dbReference>
<reference evidence="2 3" key="1">
    <citation type="submission" date="2019-06" db="EMBL/GenBank/DDBJ databases">
        <title>Complete genome sequence of Janthinobacterium sp. SNU WT3 isolated from diseased rainbow trout.</title>
        <authorList>
            <person name="Oh W.T."/>
            <person name="Park S.C."/>
        </authorList>
    </citation>
    <scope>NUCLEOTIDE SEQUENCE [LARGE SCALE GENOMIC DNA]</scope>
    <source>
        <strain evidence="2 3">SNU WT3</strain>
    </source>
</reference>
<evidence type="ECO:0000259" key="1">
    <source>
        <dbReference type="PROSITE" id="PS51186"/>
    </source>
</evidence>
<organism evidence="2 3">
    <name type="scientific">Janthinobacterium tructae</name>
    <dbReference type="NCBI Taxonomy" id="2590869"/>
    <lineage>
        <taxon>Bacteria</taxon>
        <taxon>Pseudomonadati</taxon>
        <taxon>Pseudomonadota</taxon>
        <taxon>Betaproteobacteria</taxon>
        <taxon>Burkholderiales</taxon>
        <taxon>Oxalobacteraceae</taxon>
        <taxon>Janthinobacterium</taxon>
    </lineage>
</organism>
<evidence type="ECO:0000313" key="2">
    <source>
        <dbReference type="EMBL" id="QDG70038.1"/>
    </source>
</evidence>
<evidence type="ECO:0000313" key="3">
    <source>
        <dbReference type="Proteomes" id="UP000316665"/>
    </source>
</evidence>
<dbReference type="InterPro" id="IPR016181">
    <property type="entry name" value="Acyl_CoA_acyltransferase"/>
</dbReference>
<dbReference type="InterPro" id="IPR050276">
    <property type="entry name" value="MshD_Acetyltransferase"/>
</dbReference>
<dbReference type="AlphaFoldDB" id="A0A4Y6RAM6"/>
<keyword evidence="3" id="KW-1185">Reference proteome</keyword>
<dbReference type="GO" id="GO:0008999">
    <property type="term" value="F:protein-N-terminal-alanine acetyltransferase activity"/>
    <property type="evidence" value="ECO:0007669"/>
    <property type="project" value="TreeGrafter"/>
</dbReference>
<feature type="domain" description="N-acetyltransferase" evidence="1">
    <location>
        <begin position="22"/>
        <end position="167"/>
    </location>
</feature>
<dbReference type="InterPro" id="IPR000182">
    <property type="entry name" value="GNAT_dom"/>
</dbReference>
<dbReference type="CDD" id="cd04301">
    <property type="entry name" value="NAT_SF"/>
    <property type="match status" value="1"/>
</dbReference>
<gene>
    <name evidence="2" type="ORF">FJQ89_06065</name>
</gene>
<dbReference type="Pfam" id="PF00583">
    <property type="entry name" value="Acetyltransf_1"/>
    <property type="match status" value="1"/>
</dbReference>
<dbReference type="PANTHER" id="PTHR43617">
    <property type="entry name" value="L-AMINO ACID N-ACETYLTRANSFERASE"/>
    <property type="match status" value="1"/>
</dbReference>
<name>A0A4Y6RAM6_9BURK</name>
<accession>A0A4Y6RAM6</accession>
<dbReference type="OrthoDB" id="9799092at2"/>
<dbReference type="SUPFAM" id="SSF55729">
    <property type="entry name" value="Acyl-CoA N-acyltransferases (Nat)"/>
    <property type="match status" value="1"/>
</dbReference>
<dbReference type="KEGG" id="jas:FJQ89_06065"/>
<dbReference type="Proteomes" id="UP000316665">
    <property type="component" value="Chromosome"/>
</dbReference>
<sequence>MRRHPRALAAGMRKGVSINAALTLRPVCAANAEAVIRLPLHAAQRDFIASNADSLALATSHAYMHPRAIYADDELIGFAMYALPGSAGRQDTHVLYRLMIAAPWQGQGFARAALALLLAEMRSRGASRVVLYYVPANARARQLYADAGFVETGLDGDGEMMAERLLS</sequence>
<dbReference type="EMBL" id="CP041185">
    <property type="protein sequence ID" value="QDG70038.1"/>
    <property type="molecule type" value="Genomic_DNA"/>
</dbReference>
<dbReference type="PANTHER" id="PTHR43617:SF20">
    <property type="entry name" value="N-ALPHA-ACETYLTRANSFERASE RIMI"/>
    <property type="match status" value="1"/>
</dbReference>
<dbReference type="PROSITE" id="PS51186">
    <property type="entry name" value="GNAT"/>
    <property type="match status" value="1"/>
</dbReference>